<dbReference type="HOGENOM" id="CLU_005679_2_1_0"/>
<evidence type="ECO:0000313" key="4">
    <source>
        <dbReference type="Proteomes" id="UP000006056"/>
    </source>
</evidence>
<dbReference type="Pfam" id="PF01757">
    <property type="entry name" value="Acyl_transf_3"/>
    <property type="match status" value="1"/>
</dbReference>
<feature type="transmembrane region" description="Helical" evidence="1">
    <location>
        <begin position="291"/>
        <end position="309"/>
    </location>
</feature>
<feature type="transmembrane region" description="Helical" evidence="1">
    <location>
        <begin position="229"/>
        <end position="249"/>
    </location>
</feature>
<dbReference type="RefSeq" id="WP_014786724.1">
    <property type="nucleotide sequence ID" value="NC_018014.1"/>
</dbReference>
<proteinExistence type="predicted"/>
<reference evidence="3 4" key="1">
    <citation type="submission" date="2012-06" db="EMBL/GenBank/DDBJ databases">
        <title>Complete genome of Terriglobus roseus DSM 18391.</title>
        <authorList>
            <consortium name="US DOE Joint Genome Institute (JGI-PGF)"/>
            <person name="Lucas S."/>
            <person name="Copeland A."/>
            <person name="Lapidus A."/>
            <person name="Glavina del Rio T."/>
            <person name="Dalin E."/>
            <person name="Tice H."/>
            <person name="Bruce D."/>
            <person name="Goodwin L."/>
            <person name="Pitluck S."/>
            <person name="Peters L."/>
            <person name="Mikhailova N."/>
            <person name="Munk A.C.C."/>
            <person name="Kyrpides N."/>
            <person name="Mavromatis K."/>
            <person name="Ivanova N."/>
            <person name="Brettin T."/>
            <person name="Detter J.C."/>
            <person name="Han C."/>
            <person name="Larimer F."/>
            <person name="Land M."/>
            <person name="Hauser L."/>
            <person name="Markowitz V."/>
            <person name="Cheng J.-F."/>
            <person name="Hugenholtz P."/>
            <person name="Woyke T."/>
            <person name="Wu D."/>
            <person name="Brambilla E."/>
            <person name="Klenk H.-P."/>
            <person name="Eisen J.A."/>
        </authorList>
    </citation>
    <scope>NUCLEOTIDE SEQUENCE [LARGE SCALE GENOMIC DNA]</scope>
    <source>
        <strain evidence="4">DSM 18391 / NRRL B-41598 / KBS 63</strain>
    </source>
</reference>
<keyword evidence="1" id="KW-0472">Membrane</keyword>
<feature type="transmembrane region" description="Helical" evidence="1">
    <location>
        <begin position="15"/>
        <end position="33"/>
    </location>
</feature>
<accession>I3ZJP5</accession>
<keyword evidence="3" id="KW-0012">Acyltransferase</keyword>
<dbReference type="STRING" id="926566.Terro_3245"/>
<dbReference type="KEGG" id="trs:Terro_3245"/>
<feature type="transmembrane region" description="Helical" evidence="1">
    <location>
        <begin position="261"/>
        <end position="279"/>
    </location>
</feature>
<keyword evidence="4" id="KW-1185">Reference proteome</keyword>
<gene>
    <name evidence="3" type="ordered locus">Terro_3245</name>
</gene>
<name>I3ZJP5_TERRK</name>
<evidence type="ECO:0000313" key="3">
    <source>
        <dbReference type="EMBL" id="AFL89463.1"/>
    </source>
</evidence>
<dbReference type="EMBL" id="CP003379">
    <property type="protein sequence ID" value="AFL89463.1"/>
    <property type="molecule type" value="Genomic_DNA"/>
</dbReference>
<protein>
    <submittedName>
        <fullName evidence="3">Putative acyltransferase</fullName>
    </submittedName>
</protein>
<keyword evidence="3" id="KW-0808">Transferase</keyword>
<dbReference type="AlphaFoldDB" id="I3ZJP5"/>
<dbReference type="PANTHER" id="PTHR23028:SF134">
    <property type="entry name" value="PUTATIVE (AFU_ORTHOLOGUE AFUA_4G08520)-RELATED"/>
    <property type="match status" value="1"/>
</dbReference>
<organism evidence="3 4">
    <name type="scientific">Terriglobus roseus (strain DSM 18391 / NRRL B-41598 / KBS 63)</name>
    <dbReference type="NCBI Taxonomy" id="926566"/>
    <lineage>
        <taxon>Bacteria</taxon>
        <taxon>Pseudomonadati</taxon>
        <taxon>Acidobacteriota</taxon>
        <taxon>Terriglobia</taxon>
        <taxon>Terriglobales</taxon>
        <taxon>Acidobacteriaceae</taxon>
        <taxon>Terriglobus</taxon>
    </lineage>
</organism>
<dbReference type="PANTHER" id="PTHR23028">
    <property type="entry name" value="ACETYLTRANSFERASE"/>
    <property type="match status" value="1"/>
</dbReference>
<keyword evidence="1" id="KW-0812">Transmembrane</keyword>
<dbReference type="Proteomes" id="UP000006056">
    <property type="component" value="Chromosome"/>
</dbReference>
<keyword evidence="1" id="KW-1133">Transmembrane helix</keyword>
<feature type="transmembrane region" description="Helical" evidence="1">
    <location>
        <begin position="329"/>
        <end position="350"/>
    </location>
</feature>
<feature type="transmembrane region" description="Helical" evidence="1">
    <location>
        <begin position="40"/>
        <end position="60"/>
    </location>
</feature>
<feature type="transmembrane region" description="Helical" evidence="1">
    <location>
        <begin position="204"/>
        <end position="222"/>
    </location>
</feature>
<dbReference type="InterPro" id="IPR050879">
    <property type="entry name" value="Acyltransferase_3"/>
</dbReference>
<feature type="transmembrane region" description="Helical" evidence="1">
    <location>
        <begin position="140"/>
        <end position="159"/>
    </location>
</feature>
<feature type="domain" description="Acyltransferase 3" evidence="2">
    <location>
        <begin position="13"/>
        <end position="346"/>
    </location>
</feature>
<dbReference type="GO" id="GO:0016747">
    <property type="term" value="F:acyltransferase activity, transferring groups other than amino-acyl groups"/>
    <property type="evidence" value="ECO:0007669"/>
    <property type="project" value="InterPro"/>
</dbReference>
<feature type="transmembrane region" description="Helical" evidence="1">
    <location>
        <begin position="80"/>
        <end position="98"/>
    </location>
</feature>
<feature type="transmembrane region" description="Helical" evidence="1">
    <location>
        <begin position="166"/>
        <end position="184"/>
    </location>
</feature>
<evidence type="ECO:0000259" key="2">
    <source>
        <dbReference type="Pfam" id="PF01757"/>
    </source>
</evidence>
<dbReference type="InterPro" id="IPR002656">
    <property type="entry name" value="Acyl_transf_3_dom"/>
</dbReference>
<dbReference type="eggNOG" id="COG1835">
    <property type="taxonomic scope" value="Bacteria"/>
</dbReference>
<feature type="transmembrane region" description="Helical" evidence="1">
    <location>
        <begin position="110"/>
        <end position="128"/>
    </location>
</feature>
<sequence>MSLTSEKHRFHLLDALRGMAAVLVVYWHAPLYLGLRAKHLTYLAVDFFFCLSGFVIAYTYQQRLESGMTVWAFVKTRLIRLYPVYLFGAVLGSVPLLAGHMGHHPATRDLVFMAITVVTQWLMLPHLGDWPNHVLYPANGPSWSIFFEVVANIGFAILVRARKASSTVLAVICLASLGGLLVLLRSEHTLNFGWSNDAWQIGGGLLRVFLSFPMGVLLYRIYRALGNRLLAPAVSTWVAVGLCCLLLVLLQWALPGLSTEAGGMLVISVIFPLMILLAAHAKVPAWANKGCALLGDLSYPVYLTHAPLMSVFEVPRIRGLVLSHASLQLWVVPSVLLVSGVLSFVLLKVYDEPLRRWLRERGRRS</sequence>
<dbReference type="OrthoDB" id="9796461at2"/>
<evidence type="ECO:0000256" key="1">
    <source>
        <dbReference type="SAM" id="Phobius"/>
    </source>
</evidence>